<feature type="transmembrane region" description="Helical" evidence="6">
    <location>
        <begin position="122"/>
        <end position="139"/>
    </location>
</feature>
<evidence type="ECO:0000259" key="7">
    <source>
        <dbReference type="Pfam" id="PF13515"/>
    </source>
</evidence>
<comment type="subcellular location">
    <subcellularLocation>
        <location evidence="1">Membrane</location>
        <topology evidence="1">Multi-pass membrane protein</topology>
    </subcellularLocation>
</comment>
<evidence type="ECO:0000313" key="9">
    <source>
        <dbReference type="Proteomes" id="UP001491310"/>
    </source>
</evidence>
<protein>
    <recommendedName>
        <fullName evidence="7">Integral membrane bound transporter domain-containing protein</fullName>
    </recommendedName>
</protein>
<feature type="transmembrane region" description="Helical" evidence="6">
    <location>
        <begin position="618"/>
        <end position="641"/>
    </location>
</feature>
<dbReference type="Proteomes" id="UP001491310">
    <property type="component" value="Unassembled WGS sequence"/>
</dbReference>
<keyword evidence="5" id="KW-0175">Coiled coil</keyword>
<feature type="transmembrane region" description="Helical" evidence="6">
    <location>
        <begin position="719"/>
        <end position="738"/>
    </location>
</feature>
<dbReference type="EMBL" id="JALJOT010000001">
    <property type="protein sequence ID" value="KAK9919126.1"/>
    <property type="molecule type" value="Genomic_DNA"/>
</dbReference>
<keyword evidence="3 6" id="KW-1133">Transmembrane helix</keyword>
<evidence type="ECO:0000256" key="1">
    <source>
        <dbReference type="ARBA" id="ARBA00004141"/>
    </source>
</evidence>
<feature type="transmembrane region" description="Helical" evidence="6">
    <location>
        <begin position="180"/>
        <end position="202"/>
    </location>
</feature>
<comment type="caution">
    <text evidence="8">The sequence shown here is derived from an EMBL/GenBank/DDBJ whole genome shotgun (WGS) entry which is preliminary data.</text>
</comment>
<evidence type="ECO:0000256" key="4">
    <source>
        <dbReference type="ARBA" id="ARBA00023136"/>
    </source>
</evidence>
<feature type="transmembrane region" description="Helical" evidence="6">
    <location>
        <begin position="64"/>
        <end position="82"/>
    </location>
</feature>
<dbReference type="Pfam" id="PF13515">
    <property type="entry name" value="FUSC_2"/>
    <property type="match status" value="1"/>
</dbReference>
<feature type="coiled-coil region" evidence="5">
    <location>
        <begin position="937"/>
        <end position="975"/>
    </location>
</feature>
<keyword evidence="2 6" id="KW-0812">Transmembrane</keyword>
<dbReference type="InterPro" id="IPR049453">
    <property type="entry name" value="Memb_transporter_dom"/>
</dbReference>
<gene>
    <name evidence="8" type="ORF">WJX75_009602</name>
</gene>
<feature type="transmembrane region" description="Helical" evidence="6">
    <location>
        <begin position="31"/>
        <end position="52"/>
    </location>
</feature>
<feature type="transmembrane region" description="Helical" evidence="6">
    <location>
        <begin position="759"/>
        <end position="781"/>
    </location>
</feature>
<name>A0ABR2Z5Z4_9CHLO</name>
<sequence>MEEEDQDIEKPAAKASHNYIFPWKRSLKDRIFAFLLTDAFRTGLQLAVGQFGVSMFPLVPRMRFSQDCLAATLYLVCSLLISQSNNMGDKFIGCVSLIGPALLAAVIGGCVVSLAVATQQRTVFLCIFGVIGMIPFATVRAGSNPAISNPNGIAGMLVYGIVVINAQFVDPLRSVWHEVVANLILDAVIAGVATALSGALVLPTLAGDEVRGSIAATLRGLGQSISGYAGVIFAPDQHEMAMQRQATKRTLGKFVDMHGGEEPTEEAFFEELQHATKPRLHRQLPKPGGPGGVLAGSLQPLLGNARMRLHAASCEPTFLQRSPMVGKDWGALIAAVEILIIRVAALESLLEGKSQYLRSAFFQKYFGVDLLPNFRLIHSLIAVACAKLGNAVMCHRRKQEVRLKVMFGDQWSVVRKVLTTDIETALDSYWARVRQEEKEEGVFITPAAEIRALLFVTMLTAGIVDAMEAVEKAVAKALDMHQPGAHEAVLEAASKAEGNAAGRARPLSLRESYTAVAQHGSSPADAPQNGKSVGPAVLSSVCIEAPQPASSATQSPQPRTSPRGWLSSNTLWFKNLLPNLLCVPIYLSCWKCYTQQIPEALRSRGSFVKALKDRFFQFWLKFWLTCAAILVLILALSAQFLDVRKYYPFFGFVSVPIVMSERVEMTVSKGVLRIGGTIIGGTLGFLVMLRSGLASDPYLLMLIVVAVTFLLGFGGRTQYLYAIMLTLISANALILCQATKLTCVFCDEAGSPHYYAARVLSICLGCLAPMLVANIILPWFASQSALEGLAATFKNCFELMDEYCQHFYQLNRSEAGLEPGKEVPAFSKTVLQERVAQPLSKVQIALAKESVLWKRGWYTFPPAVKRTLVELMDLQNRLAALDIVIRQPPSISGRYTGSALKLFMESALGDYDRMMASLGAMVKTACSLLKGDGQGSYAQLKEDIRALEVNRGKLRAVYLQQREQLHNTIKEAANREDILTHDDAARFLSWMWTMVKSVDKAEAVAKVILLDECRRRDDIWAWIK</sequence>
<feature type="transmembrane region" description="Helical" evidence="6">
    <location>
        <begin position="94"/>
        <end position="116"/>
    </location>
</feature>
<proteinExistence type="predicted"/>
<keyword evidence="9" id="KW-1185">Reference proteome</keyword>
<feature type="transmembrane region" description="Helical" evidence="6">
    <location>
        <begin position="670"/>
        <end position="689"/>
    </location>
</feature>
<evidence type="ECO:0000256" key="6">
    <source>
        <dbReference type="SAM" id="Phobius"/>
    </source>
</evidence>
<feature type="transmembrane region" description="Helical" evidence="6">
    <location>
        <begin position="696"/>
        <end position="713"/>
    </location>
</feature>
<evidence type="ECO:0000313" key="8">
    <source>
        <dbReference type="EMBL" id="KAK9919126.1"/>
    </source>
</evidence>
<organism evidence="8 9">
    <name type="scientific">Coccomyxa subellipsoidea</name>
    <dbReference type="NCBI Taxonomy" id="248742"/>
    <lineage>
        <taxon>Eukaryota</taxon>
        <taxon>Viridiplantae</taxon>
        <taxon>Chlorophyta</taxon>
        <taxon>core chlorophytes</taxon>
        <taxon>Trebouxiophyceae</taxon>
        <taxon>Trebouxiophyceae incertae sedis</taxon>
        <taxon>Coccomyxaceae</taxon>
        <taxon>Coccomyxa</taxon>
    </lineage>
</organism>
<evidence type="ECO:0000256" key="3">
    <source>
        <dbReference type="ARBA" id="ARBA00022989"/>
    </source>
</evidence>
<evidence type="ECO:0000256" key="5">
    <source>
        <dbReference type="SAM" id="Coils"/>
    </source>
</evidence>
<feature type="transmembrane region" description="Helical" evidence="6">
    <location>
        <begin position="151"/>
        <end position="168"/>
    </location>
</feature>
<reference evidence="8 9" key="1">
    <citation type="journal article" date="2024" name="Nat. Commun.">
        <title>Phylogenomics reveals the evolutionary origins of lichenization in chlorophyte algae.</title>
        <authorList>
            <person name="Puginier C."/>
            <person name="Libourel C."/>
            <person name="Otte J."/>
            <person name="Skaloud P."/>
            <person name="Haon M."/>
            <person name="Grisel S."/>
            <person name="Petersen M."/>
            <person name="Berrin J.G."/>
            <person name="Delaux P.M."/>
            <person name="Dal Grande F."/>
            <person name="Keller J."/>
        </authorList>
    </citation>
    <scope>NUCLEOTIDE SEQUENCE [LARGE SCALE GENOMIC DNA]</scope>
    <source>
        <strain evidence="8 9">SAG 216-7</strain>
    </source>
</reference>
<evidence type="ECO:0000256" key="2">
    <source>
        <dbReference type="ARBA" id="ARBA00022692"/>
    </source>
</evidence>
<keyword evidence="4 6" id="KW-0472">Membrane</keyword>
<accession>A0ABR2Z5Z4</accession>
<feature type="domain" description="Integral membrane bound transporter" evidence="7">
    <location>
        <begin position="637"/>
        <end position="768"/>
    </location>
</feature>